<dbReference type="CDD" id="cd09917">
    <property type="entry name" value="F-box_SF"/>
    <property type="match status" value="1"/>
</dbReference>
<proteinExistence type="predicted"/>
<dbReference type="GO" id="GO:0030149">
    <property type="term" value="P:sphingolipid catabolic process"/>
    <property type="evidence" value="ECO:0007669"/>
    <property type="project" value="TreeGrafter"/>
</dbReference>
<evidence type="ECO:0000259" key="1">
    <source>
        <dbReference type="Pfam" id="PF00646"/>
    </source>
</evidence>
<reference evidence="2 3" key="1">
    <citation type="journal article" date="2021" name="Sci. Rep.">
        <title>Genome sequencing of the multicellular alga Astrephomene provides insights into convergent evolution of germ-soma differentiation.</title>
        <authorList>
            <person name="Yamashita S."/>
            <person name="Yamamoto K."/>
            <person name="Matsuzaki R."/>
            <person name="Suzuki S."/>
            <person name="Yamaguchi H."/>
            <person name="Hirooka S."/>
            <person name="Minakuchi Y."/>
            <person name="Miyagishima S."/>
            <person name="Kawachi M."/>
            <person name="Toyoda A."/>
            <person name="Nozaki H."/>
        </authorList>
    </citation>
    <scope>NUCLEOTIDE SEQUENCE [LARGE SCALE GENOMIC DNA]</scope>
    <source>
        <strain evidence="2 3">NIES-4017</strain>
    </source>
</reference>
<sequence length="571" mass="62578">MATSGPQSAFVWHGFPDELVSHVLSFLPANEIACTARLVSRKFAAAFRTHRVVHLSQPSPYHAFVHHWSRTESYRGLTREQREKLVSCTAGAGDIANLQVALTSTGTSDIFFTTRAAAKAGHIDACQLLIRWFGAIGLNVKYQWILEAGAEGGRLHICQWAQLQGQQLGYVKALEYAALNGHPDVCVWAIQQQPTHPFHTDALVLAAAGGHEVLLWYLASHLGITASRSSRLLEEVALGCSLPVMQLFIDILEPDLEDTNLAVMAAASPTPDWQAKVEWLVTAGVNPRPFGFIDVAHVDDGGDHTPELICNHVSSMERIEFLEDWGFLFDDGAAGGLETAAKRGHVEVFKILYAFLEENGLDEETELEEGPLHTLETAARHGHLNVVKWAVETVEREVAQAGPEAATEEETVEYLRQRFGDVDRGHRFLGPDHMQAALHSGNIELLVYLRECGCPWGSSCFLAAVRDGSPETVEWLAQHGCPMGGAGVAYQEVPDLVMLHCLRRLGCPWSPTPGETLSKAIGRRCSLPVLRAMVEEGCPVDWEATAKAVDGMGCEPAVRAWVEEQRQRAVG</sequence>
<dbReference type="GO" id="GO:0016020">
    <property type="term" value="C:membrane"/>
    <property type="evidence" value="ECO:0007669"/>
    <property type="project" value="TreeGrafter"/>
</dbReference>
<evidence type="ECO:0000313" key="2">
    <source>
        <dbReference type="EMBL" id="GFR47230.1"/>
    </source>
</evidence>
<dbReference type="PANTHER" id="PTHR12393">
    <property type="entry name" value="SPHINGOMYELIN PHOSPHODIESTERASE RELATED"/>
    <property type="match status" value="1"/>
</dbReference>
<dbReference type="EMBL" id="BMAR01000017">
    <property type="protein sequence ID" value="GFR47230.1"/>
    <property type="molecule type" value="Genomic_DNA"/>
</dbReference>
<dbReference type="GO" id="GO:0004620">
    <property type="term" value="F:phospholipase activity"/>
    <property type="evidence" value="ECO:0007669"/>
    <property type="project" value="TreeGrafter"/>
</dbReference>
<dbReference type="GO" id="GO:0071944">
    <property type="term" value="C:cell periphery"/>
    <property type="evidence" value="ECO:0007669"/>
    <property type="project" value="TreeGrafter"/>
</dbReference>
<dbReference type="Pfam" id="PF00646">
    <property type="entry name" value="F-box"/>
    <property type="match status" value="1"/>
</dbReference>
<dbReference type="PANTHER" id="PTHR12393:SF6">
    <property type="entry name" value="SPHINGOMYELIN PHOSPHODIESTERASE 2"/>
    <property type="match status" value="1"/>
</dbReference>
<dbReference type="Proteomes" id="UP001054857">
    <property type="component" value="Unassembled WGS sequence"/>
</dbReference>
<gene>
    <name evidence="2" type="ORF">Agub_g8914</name>
</gene>
<evidence type="ECO:0000313" key="3">
    <source>
        <dbReference type="Proteomes" id="UP001054857"/>
    </source>
</evidence>
<dbReference type="InterPro" id="IPR001810">
    <property type="entry name" value="F-box_dom"/>
</dbReference>
<accession>A0AAD3DSH6</accession>
<dbReference type="GO" id="GO:0046513">
    <property type="term" value="P:ceramide biosynthetic process"/>
    <property type="evidence" value="ECO:0007669"/>
    <property type="project" value="TreeGrafter"/>
</dbReference>
<dbReference type="InterPro" id="IPR036047">
    <property type="entry name" value="F-box-like_dom_sf"/>
</dbReference>
<comment type="caution">
    <text evidence="2">The sequence shown here is derived from an EMBL/GenBank/DDBJ whole genome shotgun (WGS) entry which is preliminary data.</text>
</comment>
<dbReference type="GO" id="GO:0005783">
    <property type="term" value="C:endoplasmic reticulum"/>
    <property type="evidence" value="ECO:0007669"/>
    <property type="project" value="TreeGrafter"/>
</dbReference>
<keyword evidence="3" id="KW-1185">Reference proteome</keyword>
<dbReference type="SUPFAM" id="SSF81383">
    <property type="entry name" value="F-box domain"/>
    <property type="match status" value="1"/>
</dbReference>
<organism evidence="2 3">
    <name type="scientific">Astrephomene gubernaculifera</name>
    <dbReference type="NCBI Taxonomy" id="47775"/>
    <lineage>
        <taxon>Eukaryota</taxon>
        <taxon>Viridiplantae</taxon>
        <taxon>Chlorophyta</taxon>
        <taxon>core chlorophytes</taxon>
        <taxon>Chlorophyceae</taxon>
        <taxon>CS clade</taxon>
        <taxon>Chlamydomonadales</taxon>
        <taxon>Astrephomenaceae</taxon>
        <taxon>Astrephomene</taxon>
    </lineage>
</organism>
<name>A0AAD3DSH6_9CHLO</name>
<dbReference type="InterPro" id="IPR036770">
    <property type="entry name" value="Ankyrin_rpt-contain_sf"/>
</dbReference>
<feature type="domain" description="F-box" evidence="1">
    <location>
        <begin position="12"/>
        <end position="52"/>
    </location>
</feature>
<protein>
    <recommendedName>
        <fullName evidence="1">F-box domain-containing protein</fullName>
    </recommendedName>
</protein>
<dbReference type="SUPFAM" id="SSF48403">
    <property type="entry name" value="Ankyrin repeat"/>
    <property type="match status" value="1"/>
</dbReference>
<dbReference type="Gene3D" id="1.25.40.20">
    <property type="entry name" value="Ankyrin repeat-containing domain"/>
    <property type="match status" value="1"/>
</dbReference>
<dbReference type="AlphaFoldDB" id="A0AAD3DSH6"/>